<keyword evidence="2" id="KW-1185">Reference proteome</keyword>
<gene>
    <name evidence="1" type="ORF">CDAR_168291</name>
</gene>
<proteinExistence type="predicted"/>
<dbReference type="AlphaFoldDB" id="A0AAV4T694"/>
<protein>
    <submittedName>
        <fullName evidence="1">Uncharacterized protein</fullName>
    </submittedName>
</protein>
<accession>A0AAV4T694</accession>
<name>A0AAV4T694_9ARAC</name>
<dbReference type="Proteomes" id="UP001054837">
    <property type="component" value="Unassembled WGS sequence"/>
</dbReference>
<sequence length="70" mass="8408">MKAKWLQAYRKEKESKHHRNGTEEDTSLFYRPIECPAVWRWLHGMNKRARDEMMYGPVGVPSYDRLGRLV</sequence>
<dbReference type="EMBL" id="BPLQ01009022">
    <property type="protein sequence ID" value="GIY40957.1"/>
    <property type="molecule type" value="Genomic_DNA"/>
</dbReference>
<evidence type="ECO:0000313" key="2">
    <source>
        <dbReference type="Proteomes" id="UP001054837"/>
    </source>
</evidence>
<reference evidence="1 2" key="1">
    <citation type="submission" date="2021-06" db="EMBL/GenBank/DDBJ databases">
        <title>Caerostris darwini draft genome.</title>
        <authorList>
            <person name="Kono N."/>
            <person name="Arakawa K."/>
        </authorList>
    </citation>
    <scope>NUCLEOTIDE SEQUENCE [LARGE SCALE GENOMIC DNA]</scope>
</reference>
<organism evidence="1 2">
    <name type="scientific">Caerostris darwini</name>
    <dbReference type="NCBI Taxonomy" id="1538125"/>
    <lineage>
        <taxon>Eukaryota</taxon>
        <taxon>Metazoa</taxon>
        <taxon>Ecdysozoa</taxon>
        <taxon>Arthropoda</taxon>
        <taxon>Chelicerata</taxon>
        <taxon>Arachnida</taxon>
        <taxon>Araneae</taxon>
        <taxon>Araneomorphae</taxon>
        <taxon>Entelegynae</taxon>
        <taxon>Araneoidea</taxon>
        <taxon>Araneidae</taxon>
        <taxon>Caerostris</taxon>
    </lineage>
</organism>
<comment type="caution">
    <text evidence="1">The sequence shown here is derived from an EMBL/GenBank/DDBJ whole genome shotgun (WGS) entry which is preliminary data.</text>
</comment>
<evidence type="ECO:0000313" key="1">
    <source>
        <dbReference type="EMBL" id="GIY40957.1"/>
    </source>
</evidence>